<dbReference type="PANTHER" id="PTHR33075">
    <property type="entry name" value="OS02G0499800 PROTEIN"/>
    <property type="match status" value="1"/>
</dbReference>
<sequence>MEDSVGMALHSVLGGAPGGFHIGHEQHSHFRFSVASKAVGFLVHSLRRVTTKHFDVYFFLWHGGGADFQRDHKAWLQEEEQEWTLVSRKTRKSSQKRVKFSSPIRLPSPEQKASPRLDLMIRFGDFIFPVNAARHQPFKSSIMTDQSSVRVTSAMASIKSSLFPIQSHLVQNSISGNALPASFAWQNSNLVQTNLWSTCAGLVESGDSKHVRLEGNRWQVKLAREQPDLAQEAQEKDSEQGASPTSLLATSAPPRLLQDTVGLSLKGVASFPSHSVEGREASVATMNFPVNPHRFITANIEIEDGCPNRLAQAFVNLSGDVIRDYEEFVIAEYFDEVLDQQDYAIFMHQV</sequence>
<feature type="compositionally biased region" description="Polar residues" evidence="1">
    <location>
        <begin position="240"/>
        <end position="249"/>
    </location>
</feature>
<evidence type="ECO:0000256" key="1">
    <source>
        <dbReference type="SAM" id="MobiDB-lite"/>
    </source>
</evidence>
<evidence type="ECO:0000313" key="4">
    <source>
        <dbReference type="Proteomes" id="UP001054889"/>
    </source>
</evidence>
<feature type="compositionally biased region" description="Basic and acidic residues" evidence="1">
    <location>
        <begin position="228"/>
        <end position="239"/>
    </location>
</feature>
<reference evidence="3" key="1">
    <citation type="journal article" date="2018" name="DNA Res.">
        <title>Multiple hybrid de novo genome assembly of finger millet, an orphan allotetraploid crop.</title>
        <authorList>
            <person name="Hatakeyama M."/>
            <person name="Aluri S."/>
            <person name="Balachadran M.T."/>
            <person name="Sivarajan S.R."/>
            <person name="Patrignani A."/>
            <person name="Gruter S."/>
            <person name="Poveda L."/>
            <person name="Shimizu-Inatsugi R."/>
            <person name="Baeten J."/>
            <person name="Francoijs K.J."/>
            <person name="Nataraja K.N."/>
            <person name="Reddy Y.A.N."/>
            <person name="Phadnis S."/>
            <person name="Ravikumar R.L."/>
            <person name="Schlapbach R."/>
            <person name="Sreeman S.M."/>
            <person name="Shimizu K.K."/>
        </authorList>
    </citation>
    <scope>NUCLEOTIDE SEQUENCE</scope>
</reference>
<protein>
    <recommendedName>
        <fullName evidence="2">DUF7597 domain-containing protein</fullName>
    </recommendedName>
</protein>
<dbReference type="InterPro" id="IPR056018">
    <property type="entry name" value="DUF7597"/>
</dbReference>
<reference evidence="3" key="2">
    <citation type="submission" date="2021-12" db="EMBL/GenBank/DDBJ databases">
        <title>Resequencing data analysis of finger millet.</title>
        <authorList>
            <person name="Hatakeyama M."/>
            <person name="Aluri S."/>
            <person name="Balachadran M.T."/>
            <person name="Sivarajan S.R."/>
            <person name="Poveda L."/>
            <person name="Shimizu-Inatsugi R."/>
            <person name="Schlapbach R."/>
            <person name="Sreeman S.M."/>
            <person name="Shimizu K.K."/>
        </authorList>
    </citation>
    <scope>NUCLEOTIDE SEQUENCE</scope>
</reference>
<feature type="region of interest" description="Disordered" evidence="1">
    <location>
        <begin position="228"/>
        <end position="249"/>
    </location>
</feature>
<keyword evidence="4" id="KW-1185">Reference proteome</keyword>
<dbReference type="AlphaFoldDB" id="A0AAV5EWZ2"/>
<evidence type="ECO:0000259" key="2">
    <source>
        <dbReference type="Pfam" id="PF24530"/>
    </source>
</evidence>
<feature type="domain" description="DUF7597" evidence="2">
    <location>
        <begin position="290"/>
        <end position="350"/>
    </location>
</feature>
<organism evidence="3 4">
    <name type="scientific">Eleusine coracana subsp. coracana</name>
    <dbReference type="NCBI Taxonomy" id="191504"/>
    <lineage>
        <taxon>Eukaryota</taxon>
        <taxon>Viridiplantae</taxon>
        <taxon>Streptophyta</taxon>
        <taxon>Embryophyta</taxon>
        <taxon>Tracheophyta</taxon>
        <taxon>Spermatophyta</taxon>
        <taxon>Magnoliopsida</taxon>
        <taxon>Liliopsida</taxon>
        <taxon>Poales</taxon>
        <taxon>Poaceae</taxon>
        <taxon>PACMAD clade</taxon>
        <taxon>Chloridoideae</taxon>
        <taxon>Cynodonteae</taxon>
        <taxon>Eleusininae</taxon>
        <taxon>Eleusine</taxon>
    </lineage>
</organism>
<gene>
    <name evidence="3" type="primary">gb15960</name>
    <name evidence="3" type="ORF">PR202_gb15960</name>
</gene>
<comment type="caution">
    <text evidence="3">The sequence shown here is derived from an EMBL/GenBank/DDBJ whole genome shotgun (WGS) entry which is preliminary data.</text>
</comment>
<dbReference type="Pfam" id="PF24530">
    <property type="entry name" value="DUF7597"/>
    <property type="match status" value="1"/>
</dbReference>
<evidence type="ECO:0000313" key="3">
    <source>
        <dbReference type="EMBL" id="GJN27898.1"/>
    </source>
</evidence>
<name>A0AAV5EWZ2_ELECO</name>
<proteinExistence type="predicted"/>
<dbReference type="EMBL" id="BQKI01000079">
    <property type="protein sequence ID" value="GJN27898.1"/>
    <property type="molecule type" value="Genomic_DNA"/>
</dbReference>
<dbReference type="Proteomes" id="UP001054889">
    <property type="component" value="Unassembled WGS sequence"/>
</dbReference>
<accession>A0AAV5EWZ2</accession>